<evidence type="ECO:0000313" key="7">
    <source>
        <dbReference type="EMBL" id="TWU07088.1"/>
    </source>
</evidence>
<keyword evidence="8" id="KW-1185">Reference proteome</keyword>
<keyword evidence="5" id="KW-0411">Iron-sulfur</keyword>
<dbReference type="Proteomes" id="UP000320735">
    <property type="component" value="Unassembled WGS sequence"/>
</dbReference>
<dbReference type="InterPro" id="IPR036188">
    <property type="entry name" value="FAD/NAD-bd_sf"/>
</dbReference>
<protein>
    <submittedName>
        <fullName evidence="7">Xanthan lyase</fullName>
        <ecNumber evidence="7">4.2.2.12</ecNumber>
    </submittedName>
</protein>
<dbReference type="Pfam" id="PF12831">
    <property type="entry name" value="FAD_oxidored"/>
    <property type="match status" value="1"/>
</dbReference>
<evidence type="ECO:0000259" key="6">
    <source>
        <dbReference type="Pfam" id="PF25275"/>
    </source>
</evidence>
<reference evidence="7 8" key="1">
    <citation type="submission" date="2019-02" db="EMBL/GenBank/DDBJ databases">
        <title>Deep-cultivation of Planctomycetes and their phenomic and genomic characterization uncovers novel biology.</title>
        <authorList>
            <person name="Wiegand S."/>
            <person name="Jogler M."/>
            <person name="Boedeker C."/>
            <person name="Pinto D."/>
            <person name="Vollmers J."/>
            <person name="Rivas-Marin E."/>
            <person name="Kohn T."/>
            <person name="Peeters S.H."/>
            <person name="Heuer A."/>
            <person name="Rast P."/>
            <person name="Oberbeckmann S."/>
            <person name="Bunk B."/>
            <person name="Jeske O."/>
            <person name="Meyerdierks A."/>
            <person name="Storesund J.E."/>
            <person name="Kallscheuer N."/>
            <person name="Luecker S."/>
            <person name="Lage O.M."/>
            <person name="Pohl T."/>
            <person name="Merkel B.J."/>
            <person name="Hornburger P."/>
            <person name="Mueller R.-W."/>
            <person name="Bruemmer F."/>
            <person name="Labrenz M."/>
            <person name="Spormann A.M."/>
            <person name="Op Den Camp H."/>
            <person name="Overmann J."/>
            <person name="Amann R."/>
            <person name="Jetten M.S.M."/>
            <person name="Mascher T."/>
            <person name="Medema M.H."/>
            <person name="Devos D.P."/>
            <person name="Kaster A.-K."/>
            <person name="Ovreas L."/>
            <person name="Rohde M."/>
            <person name="Galperin M.Y."/>
            <person name="Jogler C."/>
        </authorList>
    </citation>
    <scope>NUCLEOTIDE SEQUENCE [LARGE SCALE GENOMIC DNA]</scope>
    <source>
        <strain evidence="7 8">CA54</strain>
    </source>
</reference>
<feature type="domain" description="Golvesin/Xly CBD-like" evidence="6">
    <location>
        <begin position="560"/>
        <end position="687"/>
    </location>
</feature>
<dbReference type="EC" id="4.2.2.12" evidence="7"/>
<gene>
    <name evidence="7" type="primary">xly</name>
    <name evidence="7" type="ORF">CA54_54930</name>
</gene>
<dbReference type="CDD" id="cd14488">
    <property type="entry name" value="CBM6-CBM35-CBM36_like_2"/>
    <property type="match status" value="1"/>
</dbReference>
<evidence type="ECO:0000256" key="3">
    <source>
        <dbReference type="ARBA" id="ARBA00023002"/>
    </source>
</evidence>
<organism evidence="7 8">
    <name type="scientific">Symmachiella macrocystis</name>
    <dbReference type="NCBI Taxonomy" id="2527985"/>
    <lineage>
        <taxon>Bacteria</taxon>
        <taxon>Pseudomonadati</taxon>
        <taxon>Planctomycetota</taxon>
        <taxon>Planctomycetia</taxon>
        <taxon>Planctomycetales</taxon>
        <taxon>Planctomycetaceae</taxon>
        <taxon>Symmachiella</taxon>
    </lineage>
</organism>
<dbReference type="AlphaFoldDB" id="A0A5C6B574"/>
<dbReference type="PANTHER" id="PTHR43498:SF1">
    <property type="entry name" value="COB--COM HETERODISULFIDE REDUCTASE IRON-SULFUR SUBUNIT A"/>
    <property type="match status" value="1"/>
</dbReference>
<dbReference type="OrthoDB" id="287984at2"/>
<evidence type="ECO:0000256" key="1">
    <source>
        <dbReference type="ARBA" id="ARBA00022485"/>
    </source>
</evidence>
<dbReference type="GO" id="GO:0047492">
    <property type="term" value="F:xanthan lyase activity"/>
    <property type="evidence" value="ECO:0007669"/>
    <property type="project" value="UniProtKB-EC"/>
</dbReference>
<comment type="caution">
    <text evidence="7">The sequence shown here is derived from an EMBL/GenBank/DDBJ whole genome shotgun (WGS) entry which is preliminary data.</text>
</comment>
<dbReference type="SUPFAM" id="SSF51905">
    <property type="entry name" value="FAD/NAD(P)-binding domain"/>
    <property type="match status" value="1"/>
</dbReference>
<dbReference type="Pfam" id="PF25275">
    <property type="entry name" value="Golvesin_C"/>
    <property type="match status" value="1"/>
</dbReference>
<dbReference type="Gene3D" id="3.50.50.60">
    <property type="entry name" value="FAD/NAD(P)-binding domain"/>
    <property type="match status" value="1"/>
</dbReference>
<keyword evidence="3" id="KW-0560">Oxidoreductase</keyword>
<evidence type="ECO:0000256" key="2">
    <source>
        <dbReference type="ARBA" id="ARBA00022723"/>
    </source>
</evidence>
<proteinExistence type="predicted"/>
<dbReference type="RefSeq" id="WP_146373906.1">
    <property type="nucleotide sequence ID" value="NZ_SJPP01000003.1"/>
</dbReference>
<dbReference type="GO" id="GO:0046872">
    <property type="term" value="F:metal ion binding"/>
    <property type="evidence" value="ECO:0007669"/>
    <property type="project" value="UniProtKB-KW"/>
</dbReference>
<keyword evidence="1" id="KW-0004">4Fe-4S</keyword>
<keyword evidence="4" id="KW-0408">Iron</keyword>
<dbReference type="GO" id="GO:0016491">
    <property type="term" value="F:oxidoreductase activity"/>
    <property type="evidence" value="ECO:0007669"/>
    <property type="project" value="UniProtKB-KW"/>
</dbReference>
<keyword evidence="2" id="KW-0479">Metal-binding</keyword>
<name>A0A5C6B574_9PLAN</name>
<sequence>MKIGTGIVGLLFAATLLIGANAPVEAPMEKYDVVVYGGTSGGVVAAVQAARMGKSVLLIEPGRHLGGLTAGGLGATDIGNKTAIGGLSREFYRKLGTHYAQPESWNWQKRESFRSRRKGNETEMWTFEPHVAEQTFHDWLAEYKIPVLFEERLDLQKGVHKTDAHIDTIVMESGLRVAADVFIDATYEGDLLAVAGVSYHVGRESNATYGETLNGVQTRNAVHHQFVKPVDPYVKPGDPSSGLLPGIRDDGPGQEGAGDRGVQTYCFRMCTTDIPENRVPWTKPDGYDPLDYELLLRNFEAGDHRVPWHPTPMPNRKTDVNNNFAISTDYIGANYDYPDGDYQQRAEIIQAHLDYQQGLMWTLANNPRVPAEIRQEFQTWGLAKDEFKETDHWPHQLYIREARRMISDYVMSEKNCIGTRTIDDAVGLAAYTMDSHNIQRYVRDGKVINEGDVQVGGFSPYPISYRSIRPREAECDNLLAPVALSASHIAYGSIRMEPVFMVLGQSAATAACQAIDQEVSVQKIDYDALKEKLLADGQVLAWTGPRRKPPIDASTLPGIVVDDLDAEVTGVWNPSRSVSEFVGTAYRHDQDQRNGKMLAVFRPMIPRSGTYEVRIAYTPNSNRASNVPVVVKSAGGEKSLTLNQRKPPSNGAFHSLGRFEFAAGESGSVTISNQGTNGYVVIDAVQLIPVKKQTNQKNE</sequence>
<dbReference type="EMBL" id="SJPP01000003">
    <property type="protein sequence ID" value="TWU07088.1"/>
    <property type="molecule type" value="Genomic_DNA"/>
</dbReference>
<dbReference type="PANTHER" id="PTHR43498">
    <property type="entry name" value="FERREDOXIN:COB-COM HETERODISULFIDE REDUCTASE SUBUNIT A"/>
    <property type="match status" value="1"/>
</dbReference>
<dbReference type="InterPro" id="IPR033803">
    <property type="entry name" value="CBD-like_Golvesin-Xly"/>
</dbReference>
<evidence type="ECO:0000256" key="4">
    <source>
        <dbReference type="ARBA" id="ARBA00023004"/>
    </source>
</evidence>
<keyword evidence="7" id="KW-0456">Lyase</keyword>
<evidence type="ECO:0000256" key="5">
    <source>
        <dbReference type="ARBA" id="ARBA00023014"/>
    </source>
</evidence>
<evidence type="ECO:0000313" key="8">
    <source>
        <dbReference type="Proteomes" id="UP000320735"/>
    </source>
</evidence>
<dbReference type="GO" id="GO:0051539">
    <property type="term" value="F:4 iron, 4 sulfur cluster binding"/>
    <property type="evidence" value="ECO:0007669"/>
    <property type="project" value="UniProtKB-KW"/>
</dbReference>
<accession>A0A5C6B574</accession>
<dbReference type="InterPro" id="IPR039650">
    <property type="entry name" value="HdrA-like"/>
</dbReference>